<reference evidence="3 4" key="1">
    <citation type="submission" date="2013-10" db="EMBL/GenBank/DDBJ databases">
        <title>Salinisphaera japonica YTM-1 Genome Sequencing.</title>
        <authorList>
            <person name="Lai Q."/>
            <person name="Li C."/>
            <person name="Shao Z."/>
        </authorList>
    </citation>
    <scope>NUCLEOTIDE SEQUENCE [LARGE SCALE GENOMIC DNA]</scope>
    <source>
        <strain evidence="3 4">YTM-1</strain>
    </source>
</reference>
<dbReference type="GO" id="GO:0006310">
    <property type="term" value="P:DNA recombination"/>
    <property type="evidence" value="ECO:0007669"/>
    <property type="project" value="UniProtKB-KW"/>
</dbReference>
<dbReference type="AlphaFoldDB" id="A0A423PFM0"/>
<evidence type="ECO:0000313" key="3">
    <source>
        <dbReference type="EMBL" id="ROO24333.1"/>
    </source>
</evidence>
<sequence>MKALRFPPPTGRAYAAVRAGSVFLTLREEAEIVDYLDSVNRQIGPLGDFKDVDVEALRAACVLAISYQFAMRPIQMAAVRLSDVRLYQSGKNEPYAVHITFLKVKQRSSGKRLPMTRKIKREWCPIFARVHAIRVKNPALLSRKGSLTDSYLGLNPSQVSALIQEITSKIAGRLLSANQLRHTGAQRLVDAGATKEELAEFMGHSSYHTGLVYFDISPTQADRVNKALAISPIYSAVAEVARTRCIDKKALLKRPADQQIGGVPHGIPIAGIGACQLGQSLCQKNPVLACYTCAKFMPVRDDRIHRETIESLREIVKRFHATSRGEVQSPAFMQLRQTLSAAQELIGELDAFEDKPGDNLHG</sequence>
<dbReference type="InterPro" id="IPR002104">
    <property type="entry name" value="Integrase_catalytic"/>
</dbReference>
<dbReference type="Gene3D" id="1.10.443.10">
    <property type="entry name" value="Intergrase catalytic core"/>
    <property type="match status" value="1"/>
</dbReference>
<dbReference type="CDD" id="cd00397">
    <property type="entry name" value="DNA_BRE_C"/>
    <property type="match status" value="1"/>
</dbReference>
<dbReference type="SUPFAM" id="SSF56349">
    <property type="entry name" value="DNA breaking-rejoining enzymes"/>
    <property type="match status" value="1"/>
</dbReference>
<gene>
    <name evidence="3" type="ORF">SAJA_14005</name>
</gene>
<keyword evidence="4" id="KW-1185">Reference proteome</keyword>
<proteinExistence type="predicted"/>
<evidence type="ECO:0000313" key="4">
    <source>
        <dbReference type="Proteomes" id="UP000285310"/>
    </source>
</evidence>
<dbReference type="InterPro" id="IPR011010">
    <property type="entry name" value="DNA_brk_join_enz"/>
</dbReference>
<accession>A0A423PFM0</accession>
<dbReference type="Proteomes" id="UP000285310">
    <property type="component" value="Unassembled WGS sequence"/>
</dbReference>
<dbReference type="EMBL" id="AYKG01000067">
    <property type="protein sequence ID" value="ROO24333.1"/>
    <property type="molecule type" value="Genomic_DNA"/>
</dbReference>
<evidence type="ECO:0000259" key="2">
    <source>
        <dbReference type="PROSITE" id="PS51898"/>
    </source>
</evidence>
<evidence type="ECO:0000256" key="1">
    <source>
        <dbReference type="ARBA" id="ARBA00023172"/>
    </source>
</evidence>
<organism evidence="3 4">
    <name type="scientific">Salinisphaera japonica YTM-1</name>
    <dbReference type="NCBI Taxonomy" id="1209778"/>
    <lineage>
        <taxon>Bacteria</taxon>
        <taxon>Pseudomonadati</taxon>
        <taxon>Pseudomonadota</taxon>
        <taxon>Gammaproteobacteria</taxon>
        <taxon>Salinisphaerales</taxon>
        <taxon>Salinisphaeraceae</taxon>
        <taxon>Salinisphaera</taxon>
    </lineage>
</organism>
<dbReference type="InterPro" id="IPR013762">
    <property type="entry name" value="Integrase-like_cat_sf"/>
</dbReference>
<dbReference type="PROSITE" id="PS51898">
    <property type="entry name" value="TYR_RECOMBINASE"/>
    <property type="match status" value="1"/>
</dbReference>
<comment type="caution">
    <text evidence="3">The sequence shown here is derived from an EMBL/GenBank/DDBJ whole genome shotgun (WGS) entry which is preliminary data.</text>
</comment>
<keyword evidence="1" id="KW-0233">DNA recombination</keyword>
<dbReference type="GO" id="GO:0003677">
    <property type="term" value="F:DNA binding"/>
    <property type="evidence" value="ECO:0007669"/>
    <property type="project" value="InterPro"/>
</dbReference>
<name>A0A423PFM0_9GAMM</name>
<dbReference type="GO" id="GO:0015074">
    <property type="term" value="P:DNA integration"/>
    <property type="evidence" value="ECO:0007669"/>
    <property type="project" value="InterPro"/>
</dbReference>
<protein>
    <submittedName>
        <fullName evidence="3">Integrase</fullName>
    </submittedName>
</protein>
<feature type="domain" description="Tyr recombinase" evidence="2">
    <location>
        <begin position="19"/>
        <end position="226"/>
    </location>
</feature>
<dbReference type="InParanoid" id="A0A423PFM0"/>